<organism evidence="10 11">
    <name type="scientific">Pycnococcus provasolii</name>
    <dbReference type="NCBI Taxonomy" id="41880"/>
    <lineage>
        <taxon>Eukaryota</taxon>
        <taxon>Viridiplantae</taxon>
        <taxon>Chlorophyta</taxon>
        <taxon>Pseudoscourfieldiophyceae</taxon>
        <taxon>Pseudoscourfieldiales</taxon>
        <taxon>Pycnococcaceae</taxon>
        <taxon>Pycnococcus</taxon>
    </lineage>
</organism>
<gene>
    <name evidence="10" type="ORF">PPROV_000436800</name>
</gene>
<evidence type="ECO:0000256" key="3">
    <source>
        <dbReference type="ARBA" id="ARBA00022630"/>
    </source>
</evidence>
<dbReference type="Proteomes" id="UP000660262">
    <property type="component" value="Unassembled WGS sequence"/>
</dbReference>
<keyword evidence="5" id="KW-0819">tRNA processing</keyword>
<reference evidence="10" key="1">
    <citation type="submission" date="2020-10" db="EMBL/GenBank/DDBJ databases">
        <title>Unveiling of a novel bifunctional photoreceptor, Dualchrome1, isolated from a cosmopolitan green alga.</title>
        <authorList>
            <person name="Suzuki S."/>
            <person name="Kawachi M."/>
        </authorList>
    </citation>
    <scope>NUCLEOTIDE SEQUENCE</scope>
    <source>
        <strain evidence="10">NIES 2893</strain>
    </source>
</reference>
<dbReference type="GO" id="GO:0017150">
    <property type="term" value="F:tRNA dihydrouridine synthase activity"/>
    <property type="evidence" value="ECO:0007669"/>
    <property type="project" value="InterPro"/>
</dbReference>
<evidence type="ECO:0000313" key="11">
    <source>
        <dbReference type="Proteomes" id="UP000660262"/>
    </source>
</evidence>
<evidence type="ECO:0000256" key="1">
    <source>
        <dbReference type="ARBA" id="ARBA00001917"/>
    </source>
</evidence>
<keyword evidence="4" id="KW-0288">FMN</keyword>
<keyword evidence="11" id="KW-1185">Reference proteome</keyword>
<dbReference type="PANTHER" id="PTHR42907:SF1">
    <property type="entry name" value="FMN-LINKED OXIDOREDUCTASES SUPERFAMILY PROTEIN"/>
    <property type="match status" value="1"/>
</dbReference>
<keyword evidence="6" id="KW-0521">NADP</keyword>
<evidence type="ECO:0000256" key="5">
    <source>
        <dbReference type="ARBA" id="ARBA00022694"/>
    </source>
</evidence>
<dbReference type="GO" id="GO:0050660">
    <property type="term" value="F:flavin adenine dinucleotide binding"/>
    <property type="evidence" value="ECO:0007669"/>
    <property type="project" value="InterPro"/>
</dbReference>
<protein>
    <recommendedName>
        <fullName evidence="9">DUS-like FMN-binding domain-containing protein</fullName>
    </recommendedName>
</protein>
<sequence>MGVASMAAAASTDGSMEVVDDNDKVVDGPMHYHPGLRGHPRFSVAPMMQFTDRHFRTLCRTLSSNTALYTEMVNCNAVRLSRDDVLDWNPDDEGYVVCQIGGNEPNAMAEAAAIAHERGYSEVNINCGCPSDRVEKGCFGASLMTQPELVGDIVRACVEAVRDEIPITVKCRLGTEQKMGLKADFDFERDYPKLLHFCQIVRDAGCTHIILHTRKAVLGGLSTDENRRVPMLCREAAWRLATDLPDVAITANGQFKTLSECAAALANTPEGCRPIAGVMVGRAACAHPWELLSAADESCILSDLAPPPPPAIQALRVRTRRDAIAACLSHCARELSSEYDTRHRSFFIPTPSEQRRLCTILLKPTGSLIYGRGSKKVKSGMWDGIDAWCRETKESLDPKVLAQSEEVVRLLRNRGEVPRERVDAARRHLPLCPVKAIVDQLVRAHLPIEWLDAPTD</sequence>
<evidence type="ECO:0000256" key="2">
    <source>
        <dbReference type="ARBA" id="ARBA00022555"/>
    </source>
</evidence>
<evidence type="ECO:0000313" key="10">
    <source>
        <dbReference type="EMBL" id="GHP05618.1"/>
    </source>
</evidence>
<comment type="cofactor">
    <cofactor evidence="1">
        <name>FMN</name>
        <dbReference type="ChEBI" id="CHEBI:58210"/>
    </cofactor>
</comment>
<dbReference type="AlphaFoldDB" id="A0A830HFN9"/>
<dbReference type="GO" id="GO:0000049">
    <property type="term" value="F:tRNA binding"/>
    <property type="evidence" value="ECO:0007669"/>
    <property type="project" value="UniProtKB-KW"/>
</dbReference>
<name>A0A830HFN9_9CHLO</name>
<keyword evidence="7" id="KW-0694">RNA-binding</keyword>
<evidence type="ECO:0000256" key="6">
    <source>
        <dbReference type="ARBA" id="ARBA00022857"/>
    </source>
</evidence>
<dbReference type="InterPro" id="IPR035587">
    <property type="entry name" value="DUS-like_FMN-bd"/>
</dbReference>
<keyword evidence="2" id="KW-0820">tRNA-binding</keyword>
<dbReference type="SUPFAM" id="SSF51395">
    <property type="entry name" value="FMN-linked oxidoreductases"/>
    <property type="match status" value="1"/>
</dbReference>
<keyword evidence="3" id="KW-0285">Flavoprotein</keyword>
<dbReference type="OrthoDB" id="10262250at2759"/>
<evidence type="ECO:0000259" key="9">
    <source>
        <dbReference type="Pfam" id="PF01207"/>
    </source>
</evidence>
<dbReference type="PROSITE" id="PS01136">
    <property type="entry name" value="UPF0034"/>
    <property type="match status" value="1"/>
</dbReference>
<feature type="domain" description="DUS-like FMN-binding" evidence="9">
    <location>
        <begin position="44"/>
        <end position="304"/>
    </location>
</feature>
<dbReference type="CDD" id="cd02801">
    <property type="entry name" value="DUS_like_FMN"/>
    <property type="match status" value="1"/>
</dbReference>
<dbReference type="Pfam" id="PF01207">
    <property type="entry name" value="Dus"/>
    <property type="match status" value="1"/>
</dbReference>
<accession>A0A830HFN9</accession>
<evidence type="ECO:0000256" key="8">
    <source>
        <dbReference type="ARBA" id="ARBA00023002"/>
    </source>
</evidence>
<dbReference type="InterPro" id="IPR018517">
    <property type="entry name" value="tRNA_hU_synthase_CS"/>
</dbReference>
<dbReference type="PANTHER" id="PTHR42907">
    <property type="entry name" value="FMN-LINKED OXIDOREDUCTASES SUPERFAMILY PROTEIN"/>
    <property type="match status" value="1"/>
</dbReference>
<evidence type="ECO:0000256" key="7">
    <source>
        <dbReference type="ARBA" id="ARBA00022884"/>
    </source>
</evidence>
<evidence type="ECO:0000256" key="4">
    <source>
        <dbReference type="ARBA" id="ARBA00022643"/>
    </source>
</evidence>
<dbReference type="InterPro" id="IPR013785">
    <property type="entry name" value="Aldolase_TIM"/>
</dbReference>
<proteinExistence type="predicted"/>
<dbReference type="InterPro" id="IPR004653">
    <property type="entry name" value="DusA"/>
</dbReference>
<dbReference type="EMBL" id="BNJQ01000010">
    <property type="protein sequence ID" value="GHP05618.1"/>
    <property type="molecule type" value="Genomic_DNA"/>
</dbReference>
<dbReference type="Gene3D" id="3.20.20.70">
    <property type="entry name" value="Aldolase class I"/>
    <property type="match status" value="1"/>
</dbReference>
<comment type="caution">
    <text evidence="10">The sequence shown here is derived from an EMBL/GenBank/DDBJ whole genome shotgun (WGS) entry which is preliminary data.</text>
</comment>
<dbReference type="NCBIfam" id="NF008774">
    <property type="entry name" value="PRK11815.1"/>
    <property type="match status" value="1"/>
</dbReference>
<keyword evidence="8" id="KW-0560">Oxidoreductase</keyword>